<organism evidence="2 3">
    <name type="scientific">Catonella massiliensis</name>
    <dbReference type="NCBI Taxonomy" id="2799636"/>
    <lineage>
        <taxon>Bacteria</taxon>
        <taxon>Bacillati</taxon>
        <taxon>Bacillota</taxon>
        <taxon>Clostridia</taxon>
        <taxon>Lachnospirales</taxon>
        <taxon>Lachnospiraceae</taxon>
        <taxon>Catonella</taxon>
    </lineage>
</organism>
<dbReference type="PANTHER" id="PTHR40588">
    <property type="entry name" value="MRNA INTERFERASE TOXIN YAFQ"/>
    <property type="match status" value="1"/>
</dbReference>
<evidence type="ECO:0000256" key="1">
    <source>
        <dbReference type="ARBA" id="ARBA00022649"/>
    </source>
</evidence>
<dbReference type="InterPro" id="IPR004386">
    <property type="entry name" value="Toxin_YafQ-like"/>
</dbReference>
<dbReference type="NCBIfam" id="TIGR02385">
    <property type="entry name" value="RelE_StbE"/>
    <property type="match status" value="1"/>
</dbReference>
<dbReference type="InterPro" id="IPR035093">
    <property type="entry name" value="RelE/ParE_toxin_dom_sf"/>
</dbReference>
<dbReference type="PANTHER" id="PTHR40588:SF1">
    <property type="entry name" value="MRNA INTERFERASE TOXIN YAFQ"/>
    <property type="match status" value="1"/>
</dbReference>
<evidence type="ECO:0000313" key="2">
    <source>
        <dbReference type="EMBL" id="MBK5898154.1"/>
    </source>
</evidence>
<dbReference type="EMBL" id="JAEPRJ010000001">
    <property type="protein sequence ID" value="MBK5898154.1"/>
    <property type="molecule type" value="Genomic_DNA"/>
</dbReference>
<accession>A0ABS1J2P2</accession>
<name>A0ABS1J2P2_9FIRM</name>
<gene>
    <name evidence="2" type="ORF">JJN12_10260</name>
</gene>
<evidence type="ECO:0000313" key="3">
    <source>
        <dbReference type="Proteomes" id="UP000604730"/>
    </source>
</evidence>
<dbReference type="RefSeq" id="WP_208429589.1">
    <property type="nucleotide sequence ID" value="NZ_JAEPRJ010000001.1"/>
</dbReference>
<dbReference type="PIRSF" id="PIRSF006156">
    <property type="entry name" value="YafQ"/>
    <property type="match status" value="1"/>
</dbReference>
<dbReference type="SUPFAM" id="SSF143011">
    <property type="entry name" value="RelE-like"/>
    <property type="match status" value="1"/>
</dbReference>
<dbReference type="InterPro" id="IPR007712">
    <property type="entry name" value="RelE/ParE_toxin"/>
</dbReference>
<dbReference type="Gene3D" id="3.30.2310.20">
    <property type="entry name" value="RelE-like"/>
    <property type="match status" value="1"/>
</dbReference>
<keyword evidence="3" id="KW-1185">Reference proteome</keyword>
<sequence length="90" mass="10788">MLKLNVSTKFKRDYKVCNKRGYNLQLLQIVIDILRIPEFLEKKYKDHKLSGNYEGCRECHILPDWLLIYRINDDELYLVRIGTHSDLFGI</sequence>
<protein>
    <submittedName>
        <fullName evidence="2">Type II toxin-antitoxin system YafQ family toxin</fullName>
    </submittedName>
</protein>
<comment type="caution">
    <text evidence="2">The sequence shown here is derived from an EMBL/GenBank/DDBJ whole genome shotgun (WGS) entry which is preliminary data.</text>
</comment>
<reference evidence="2 3" key="1">
    <citation type="submission" date="2021-01" db="EMBL/GenBank/DDBJ databases">
        <title>Isolation and description of Catonella massiliensis sp. nov., a novel Catonella species, isolated from a stable periodontitis subject.</title>
        <authorList>
            <person name="Antezack A."/>
            <person name="Boxberger M."/>
            <person name="La Scola B."/>
            <person name="Monnet-Corti V."/>
        </authorList>
    </citation>
    <scope>NUCLEOTIDE SEQUENCE [LARGE SCALE GENOMIC DNA]</scope>
    <source>
        <strain evidence="2 3">Marseille-Q4567</strain>
    </source>
</reference>
<dbReference type="Pfam" id="PF15738">
    <property type="entry name" value="YafQ_toxin"/>
    <property type="match status" value="1"/>
</dbReference>
<proteinExistence type="predicted"/>
<dbReference type="Proteomes" id="UP000604730">
    <property type="component" value="Unassembled WGS sequence"/>
</dbReference>
<keyword evidence="1" id="KW-1277">Toxin-antitoxin system</keyword>